<keyword evidence="5" id="KW-0333">Golgi apparatus</keyword>
<evidence type="ECO:0000256" key="6">
    <source>
        <dbReference type="ARBA" id="ARBA00023180"/>
    </source>
</evidence>
<dbReference type="InterPro" id="IPR049625">
    <property type="entry name" value="Glyco_transf_61_cat"/>
</dbReference>
<comment type="pathway">
    <text evidence="2">Glycan metabolism.</text>
</comment>
<evidence type="ECO:0000256" key="1">
    <source>
        <dbReference type="ARBA" id="ARBA00004323"/>
    </source>
</evidence>
<comment type="subcellular location">
    <subcellularLocation>
        <location evidence="1">Golgi apparatus membrane</location>
        <topology evidence="1">Single-pass type II membrane protein</topology>
    </subcellularLocation>
</comment>
<dbReference type="PANTHER" id="PTHR20961">
    <property type="entry name" value="GLYCOSYLTRANSFERASE"/>
    <property type="match status" value="1"/>
</dbReference>
<feature type="compositionally biased region" description="Basic and acidic residues" evidence="7">
    <location>
        <begin position="708"/>
        <end position="718"/>
    </location>
</feature>
<proteinExistence type="predicted"/>
<feature type="region of interest" description="Disordered" evidence="7">
    <location>
        <begin position="1"/>
        <end position="39"/>
    </location>
</feature>
<feature type="region of interest" description="Disordered" evidence="7">
    <location>
        <begin position="708"/>
        <end position="736"/>
    </location>
</feature>
<evidence type="ECO:0000256" key="3">
    <source>
        <dbReference type="ARBA" id="ARBA00022676"/>
    </source>
</evidence>
<evidence type="ECO:0000313" key="9">
    <source>
        <dbReference type="EnsemblPlants" id="EMT31474"/>
    </source>
</evidence>
<accession>M8CAU4</accession>
<feature type="compositionally biased region" description="Acidic residues" evidence="7">
    <location>
        <begin position="719"/>
        <end position="729"/>
    </location>
</feature>
<dbReference type="EnsemblPlants" id="EMT31474">
    <property type="protein sequence ID" value="EMT31474"/>
    <property type="gene ID" value="F775_14397"/>
</dbReference>
<name>M8CAU4_AEGTA</name>
<protein>
    <recommendedName>
        <fullName evidence="8">Glycosyltransferase 61 catalytic domain-containing protein</fullName>
    </recommendedName>
</protein>
<dbReference type="Pfam" id="PF04577">
    <property type="entry name" value="Glyco_transf_61"/>
    <property type="match status" value="1"/>
</dbReference>
<feature type="compositionally biased region" description="Polar residues" evidence="7">
    <location>
        <begin position="1"/>
        <end position="11"/>
    </location>
</feature>
<evidence type="ECO:0000256" key="7">
    <source>
        <dbReference type="SAM" id="MobiDB-lite"/>
    </source>
</evidence>
<dbReference type="GO" id="GO:0016763">
    <property type="term" value="F:pentosyltransferase activity"/>
    <property type="evidence" value="ECO:0007669"/>
    <property type="project" value="UniProtKB-ARBA"/>
</dbReference>
<organism evidence="9">
    <name type="scientific">Aegilops tauschii</name>
    <name type="common">Tausch's goatgrass</name>
    <name type="synonym">Aegilops squarrosa</name>
    <dbReference type="NCBI Taxonomy" id="37682"/>
    <lineage>
        <taxon>Eukaryota</taxon>
        <taxon>Viridiplantae</taxon>
        <taxon>Streptophyta</taxon>
        <taxon>Embryophyta</taxon>
        <taxon>Tracheophyta</taxon>
        <taxon>Spermatophyta</taxon>
        <taxon>Magnoliopsida</taxon>
        <taxon>Liliopsida</taxon>
        <taxon>Poales</taxon>
        <taxon>Poaceae</taxon>
        <taxon>BOP clade</taxon>
        <taxon>Pooideae</taxon>
        <taxon>Triticodae</taxon>
        <taxon>Triticeae</taxon>
        <taxon>Triticinae</taxon>
        <taxon>Aegilops</taxon>
    </lineage>
</organism>
<dbReference type="GO" id="GO:0000139">
    <property type="term" value="C:Golgi membrane"/>
    <property type="evidence" value="ECO:0007669"/>
    <property type="project" value="UniProtKB-SubCell"/>
</dbReference>
<keyword evidence="4" id="KW-0808">Transferase</keyword>
<evidence type="ECO:0000256" key="2">
    <source>
        <dbReference type="ARBA" id="ARBA00004881"/>
    </source>
</evidence>
<dbReference type="PANTHER" id="PTHR20961:SF142">
    <property type="entry name" value="OS01G0956200 PROTEIN"/>
    <property type="match status" value="1"/>
</dbReference>
<dbReference type="InterPro" id="IPR007657">
    <property type="entry name" value="Glycosyltransferase_61"/>
</dbReference>
<evidence type="ECO:0000256" key="4">
    <source>
        <dbReference type="ARBA" id="ARBA00022679"/>
    </source>
</evidence>
<feature type="domain" description="Glycosyltransferase 61 catalytic" evidence="8">
    <location>
        <begin position="296"/>
        <end position="377"/>
    </location>
</feature>
<keyword evidence="3" id="KW-0328">Glycosyltransferase</keyword>
<reference evidence="9" key="1">
    <citation type="submission" date="2015-06" db="UniProtKB">
        <authorList>
            <consortium name="EnsemblPlants"/>
        </authorList>
    </citation>
    <scope>IDENTIFICATION</scope>
</reference>
<dbReference type="AlphaFoldDB" id="M8CAU4"/>
<keyword evidence="6" id="KW-0325">Glycoprotein</keyword>
<sequence>MASKLPDTTKSLGAGAMDVEDGSGGGGAAAARRWLPSPSGRAAAVQGRSVHSGRGNEGDALLLDNQVNSPCASMGSHGICCDRSDYNTDVCFMAGDVRTDAASLSLLLYPPPNGTANANANATVAEKEEVVRPYTRKWEKGVMANIQEVRLRAARPEEADAHRCDVRHDAPALVMTAGGYTGNLFHAFNDGLLPVWLTVQHLRRRVVLAVLEYNPWWAGTFPELVSGLSRHHVIDILHDKRTHCFPGAIVGTRFHGILEVDPARTRDNRTLVDFHDFLAGAYKDDGAYSEVHTTAPAPQQQRRPRLGLYSRKGTRVIENEAAVARLGESVGFDVSVLETANGAPLSSEYARVSACDVLAGVHGAYLTKLLFLRPGRAALLQVAPLGVPAVARGCYEKATTMMAMHYEQYDAAANESSLVPKYAADDVVLRDPEAATRGRGWDLIARVYLSGQNVTLDLDRFGDTLTKLHARALRLPVAGSCSTAQINFLFQKRPFNLDWVCLYLSMSGNKDNLMMAKDPSAGGAAVSKGARGGGAASAGAADGAVAPRLRLRRRSSYWAHWFAFEHEEARRRGVREVSRSSPPPPIVIRDEDGEAEAAYQAAMAAVLRESEEDERRRAAYEEEEEATYQGRMAEAMALSAAGDCVVPPLAPSSPVKAEPEPTPIECYSWTGEVREWVSATPILIGASPTQEAAYLEQWRQRRLAEERREGEYLEQLERDAEEEQREAEDEARQAHAAAADIAVVWNTTFP</sequence>
<evidence type="ECO:0000259" key="8">
    <source>
        <dbReference type="Pfam" id="PF04577"/>
    </source>
</evidence>
<evidence type="ECO:0000256" key="5">
    <source>
        <dbReference type="ARBA" id="ARBA00023034"/>
    </source>
</evidence>